<keyword evidence="14" id="KW-1185">Reference proteome</keyword>
<evidence type="ECO:0000256" key="8">
    <source>
        <dbReference type="ARBA" id="ARBA00023180"/>
    </source>
</evidence>
<keyword evidence="8" id="KW-0325">Glycoprotein</keyword>
<dbReference type="SMART" id="SM00062">
    <property type="entry name" value="PBPb"/>
    <property type="match status" value="1"/>
</dbReference>
<dbReference type="Gene3D" id="1.10.287.70">
    <property type="match status" value="1"/>
</dbReference>
<dbReference type="OrthoDB" id="5419093at2"/>
<dbReference type="Gene3D" id="3.40.190.10">
    <property type="entry name" value="Periplasmic binding protein-like II"/>
    <property type="match status" value="2"/>
</dbReference>
<evidence type="ECO:0000256" key="5">
    <source>
        <dbReference type="ARBA" id="ARBA00023065"/>
    </source>
</evidence>
<evidence type="ECO:0000313" key="14">
    <source>
        <dbReference type="Proteomes" id="UP000321595"/>
    </source>
</evidence>
<evidence type="ECO:0000256" key="7">
    <source>
        <dbReference type="ARBA" id="ARBA00023170"/>
    </source>
</evidence>
<dbReference type="SUPFAM" id="SSF53850">
    <property type="entry name" value="Periplasmic binding protein-like II"/>
    <property type="match status" value="1"/>
</dbReference>
<dbReference type="EMBL" id="CP042467">
    <property type="protein sequence ID" value="QED26832.1"/>
    <property type="molecule type" value="Genomic_DNA"/>
</dbReference>
<comment type="subcellular location">
    <subcellularLocation>
        <location evidence="1">Membrane</location>
        <topology evidence="1">Multi-pass membrane protein</topology>
    </subcellularLocation>
</comment>
<keyword evidence="2" id="KW-0813">Transport</keyword>
<evidence type="ECO:0000256" key="3">
    <source>
        <dbReference type="ARBA" id="ARBA00022692"/>
    </source>
</evidence>
<gene>
    <name evidence="13" type="ORF">FRD01_06165</name>
</gene>
<accession>A0A5B8XLV5</accession>
<keyword evidence="3 10" id="KW-0812">Transmembrane</keyword>
<keyword evidence="4 10" id="KW-1133">Transmembrane helix</keyword>
<feature type="transmembrane region" description="Helical" evidence="10">
    <location>
        <begin position="204"/>
        <end position="224"/>
    </location>
</feature>
<dbReference type="PANTHER" id="PTHR18966">
    <property type="entry name" value="IONOTROPIC GLUTAMATE RECEPTOR"/>
    <property type="match status" value="1"/>
</dbReference>
<evidence type="ECO:0000256" key="2">
    <source>
        <dbReference type="ARBA" id="ARBA00022448"/>
    </source>
</evidence>
<proteinExistence type="predicted"/>
<evidence type="ECO:0000256" key="6">
    <source>
        <dbReference type="ARBA" id="ARBA00023136"/>
    </source>
</evidence>
<keyword evidence="5" id="KW-0406">Ion transport</keyword>
<dbReference type="Pfam" id="PF00060">
    <property type="entry name" value="Lig_chan"/>
    <property type="match status" value="1"/>
</dbReference>
<feature type="transmembrane region" description="Helical" evidence="10">
    <location>
        <begin position="236"/>
        <end position="260"/>
    </location>
</feature>
<evidence type="ECO:0000256" key="4">
    <source>
        <dbReference type="ARBA" id="ARBA00022989"/>
    </source>
</evidence>
<dbReference type="SUPFAM" id="SSF81324">
    <property type="entry name" value="Voltage-gated potassium channels"/>
    <property type="match status" value="1"/>
</dbReference>
<reference evidence="13 14" key="1">
    <citation type="submission" date="2019-08" db="EMBL/GenBank/DDBJ databases">
        <authorList>
            <person name="Liang Q."/>
        </authorList>
    </citation>
    <scope>NUCLEOTIDE SEQUENCE [LARGE SCALE GENOMIC DNA]</scope>
    <source>
        <strain evidence="13 14">V1718</strain>
    </source>
</reference>
<evidence type="ECO:0000313" key="13">
    <source>
        <dbReference type="EMBL" id="QED26832.1"/>
    </source>
</evidence>
<dbReference type="KEGG" id="bbae:FRD01_06165"/>
<dbReference type="InterPro" id="IPR001320">
    <property type="entry name" value="Iontro_rcpt_C"/>
</dbReference>
<dbReference type="InterPro" id="IPR001638">
    <property type="entry name" value="Solute-binding_3/MltF_N"/>
</dbReference>
<feature type="domain" description="Solute-binding protein family 3/N-terminal" evidence="11">
    <location>
        <begin position="60"/>
        <end position="387"/>
    </location>
</feature>
<dbReference type="AlphaFoldDB" id="A0A5B8XLV5"/>
<dbReference type="Proteomes" id="UP000321595">
    <property type="component" value="Chromosome"/>
</dbReference>
<dbReference type="GO" id="GO:0015276">
    <property type="term" value="F:ligand-gated monoatomic ion channel activity"/>
    <property type="evidence" value="ECO:0007669"/>
    <property type="project" value="InterPro"/>
</dbReference>
<evidence type="ECO:0000259" key="12">
    <source>
        <dbReference type="SMART" id="SM00079"/>
    </source>
</evidence>
<keyword evidence="7" id="KW-0675">Receptor</keyword>
<keyword evidence="9" id="KW-0407">Ion channel</keyword>
<dbReference type="SMART" id="SM00079">
    <property type="entry name" value="PBPe"/>
    <property type="match status" value="1"/>
</dbReference>
<feature type="transmembrane region" description="Helical" evidence="10">
    <location>
        <begin position="171"/>
        <end position="192"/>
    </location>
</feature>
<protein>
    <submittedName>
        <fullName evidence="13">Transporter substrate-binding domain-containing protein</fullName>
    </submittedName>
</protein>
<name>A0A5B8XLV5_9DELT</name>
<evidence type="ECO:0000256" key="9">
    <source>
        <dbReference type="ARBA" id="ARBA00023303"/>
    </source>
</evidence>
<feature type="domain" description="Ionotropic glutamate receptor C-terminal" evidence="12">
    <location>
        <begin position="60"/>
        <end position="385"/>
    </location>
</feature>
<sequence length="387" mass="42114">MSDIRMIPKLLIIVFSTVIWATHAYAEPNANDGVQEALSAAEVASRVEETPEEVPKLPKSVRVGVAGSVPFVVKTEGVANETTGLSVELWRLMASRLEIGTEIVVYPSVDELIMGLESGDVRVAVGPISITRGRAERVEFTQPYMQSGIGIVTTPTMGVWGALGQLFSKGFWIAVSVLLSVLFMVGTMLWLFERRRNDHFDDGFVPGVANGMWLAIVTMTTVGYGDIAPMTKGGRVVASVWMIIAMFTASSLTAGIATVLTMSQISTAAVETPNDFQGRKVGAVKGTENARFVQRYGGELVLYDSVKEALDAANRREVSAVAHDRPILAHHLQAISDGELLLAEGIWDSQGYGFAFQLDDTLRRDIELSLLGLKERRELEPLIGDWL</sequence>
<evidence type="ECO:0000256" key="10">
    <source>
        <dbReference type="SAM" id="Phobius"/>
    </source>
</evidence>
<dbReference type="Pfam" id="PF00497">
    <property type="entry name" value="SBP_bac_3"/>
    <property type="match status" value="1"/>
</dbReference>
<keyword evidence="6 10" id="KW-0472">Membrane</keyword>
<organism evidence="13 14">
    <name type="scientific">Microvenator marinus</name>
    <dbReference type="NCBI Taxonomy" id="2600177"/>
    <lineage>
        <taxon>Bacteria</taxon>
        <taxon>Deltaproteobacteria</taxon>
        <taxon>Bradymonadales</taxon>
        <taxon>Microvenatoraceae</taxon>
        <taxon>Microvenator</taxon>
    </lineage>
</organism>
<dbReference type="InterPro" id="IPR015683">
    <property type="entry name" value="Ionotropic_Glu_rcpt"/>
</dbReference>
<dbReference type="GO" id="GO:0016020">
    <property type="term" value="C:membrane"/>
    <property type="evidence" value="ECO:0007669"/>
    <property type="project" value="UniProtKB-SubCell"/>
</dbReference>
<evidence type="ECO:0000256" key="1">
    <source>
        <dbReference type="ARBA" id="ARBA00004141"/>
    </source>
</evidence>
<evidence type="ECO:0000259" key="11">
    <source>
        <dbReference type="SMART" id="SM00062"/>
    </source>
</evidence>